<evidence type="ECO:0000256" key="2">
    <source>
        <dbReference type="SAM" id="SignalP"/>
    </source>
</evidence>
<keyword evidence="1" id="KW-0472">Membrane</keyword>
<dbReference type="EMBL" id="CP065053">
    <property type="protein sequence ID" value="QPI51078.1"/>
    <property type="molecule type" value="Genomic_DNA"/>
</dbReference>
<keyword evidence="4" id="KW-1185">Reference proteome</keyword>
<dbReference type="InterPro" id="IPR018550">
    <property type="entry name" value="Lipid-A_deacylase-rel"/>
</dbReference>
<keyword evidence="1" id="KW-0998">Cell outer membrane</keyword>
<dbReference type="GO" id="GO:0016787">
    <property type="term" value="F:hydrolase activity"/>
    <property type="evidence" value="ECO:0007669"/>
    <property type="project" value="UniProtKB-KW"/>
</dbReference>
<sequence>MSLLNMKLCASLATLAAMAAAPPALASDKVVDHASLEFGGGPKVQMVRLGVQKDWERRWFQSNGTHVSGYWDASIAQWRGNAYQNVDGRHQNITNIGFTPVFRFQADDMRGWYAEAGVGLNLLSKLYDNDSNRLSTAFQFGDHLGVGYVFANQWDVGMKVQHFSNGGYKEPNSGVNFLLLKASRRF</sequence>
<proteinExistence type="inferred from homology"/>
<reference evidence="3 4" key="1">
    <citation type="submission" date="2020-11" db="EMBL/GenBank/DDBJ databases">
        <authorList>
            <person name="Sun Q."/>
        </authorList>
    </citation>
    <scope>NUCLEOTIDE SEQUENCE [LARGE SCALE GENOMIC DNA]</scope>
    <source>
        <strain evidence="3 4">P8398</strain>
    </source>
</reference>
<comment type="subcellular location">
    <subcellularLocation>
        <location evidence="1">Cell outer membrane</location>
        <topology evidence="1">Multi-pass membrane protein</topology>
    </subcellularLocation>
</comment>
<dbReference type="EC" id="3.1.1.77" evidence="1"/>
<dbReference type="Pfam" id="PF09411">
    <property type="entry name" value="PagL"/>
    <property type="match status" value="1"/>
</dbReference>
<evidence type="ECO:0000256" key="1">
    <source>
        <dbReference type="PIRNR" id="PIRNR029681"/>
    </source>
</evidence>
<organism evidence="3 4">
    <name type="scientific">Massilia antarctica</name>
    <dbReference type="NCBI Taxonomy" id="2765360"/>
    <lineage>
        <taxon>Bacteria</taxon>
        <taxon>Pseudomonadati</taxon>
        <taxon>Pseudomonadota</taxon>
        <taxon>Betaproteobacteria</taxon>
        <taxon>Burkholderiales</taxon>
        <taxon>Oxalobacteraceae</taxon>
        <taxon>Telluria group</taxon>
        <taxon>Massilia</taxon>
    </lineage>
</organism>
<gene>
    <name evidence="3" type="ORF">IV454_05880</name>
</gene>
<keyword evidence="2" id="KW-0732">Signal</keyword>
<comment type="function">
    <text evidence="1">Has lipid A 3-O-deacylase activity. Hydrolyzes the ester bond at the 3 position of lipid A, a bioactive component of lipopolysaccharide (LPS), thereby releasing the primary fatty acyl moiety.</text>
</comment>
<comment type="catalytic activity">
    <reaction evidence="1">
        <text>a 3-(acyloxy)acyl derivative of bacterial toxin + H2O = a 3-hydroxyacyl derivative of bacterial toxin + a fatty acid + H(+)</text>
        <dbReference type="Rhea" id="RHEA:12032"/>
        <dbReference type="ChEBI" id="CHEBI:15377"/>
        <dbReference type="ChEBI" id="CHEBI:15378"/>
        <dbReference type="ChEBI" id="CHEBI:28868"/>
        <dbReference type="ChEBI" id="CHEBI:136853"/>
        <dbReference type="ChEBI" id="CHEBI:140675"/>
        <dbReference type="EC" id="3.1.1.77"/>
    </reaction>
</comment>
<dbReference type="InterPro" id="IPR011250">
    <property type="entry name" value="OMP/PagP_B-barrel"/>
</dbReference>
<dbReference type="RefSeq" id="WP_206090716.1">
    <property type="nucleotide sequence ID" value="NZ_CP065053.1"/>
</dbReference>
<name>A0AA49A8Z8_9BURK</name>
<comment type="subunit">
    <text evidence="1">Homodimer.</text>
</comment>
<feature type="signal peptide" evidence="2">
    <location>
        <begin position="1"/>
        <end position="26"/>
    </location>
</feature>
<feature type="chain" id="PRO_5046099392" description="Lipid A deacylase" evidence="2">
    <location>
        <begin position="27"/>
        <end position="186"/>
    </location>
</feature>
<comment type="similarity">
    <text evidence="1">Belongs to the PagL family.</text>
</comment>
<dbReference type="PIRSF" id="PIRSF029681">
    <property type="entry name" value="PagL"/>
    <property type="match status" value="1"/>
</dbReference>
<dbReference type="Gene3D" id="2.40.160.20">
    <property type="match status" value="1"/>
</dbReference>
<evidence type="ECO:0000313" key="3">
    <source>
        <dbReference type="EMBL" id="QPI51078.1"/>
    </source>
</evidence>
<dbReference type="Proteomes" id="UP000662888">
    <property type="component" value="Chromosome"/>
</dbReference>
<keyword evidence="1 3" id="KW-0378">Hydrolase</keyword>
<evidence type="ECO:0000313" key="4">
    <source>
        <dbReference type="Proteomes" id="UP000662888"/>
    </source>
</evidence>
<protein>
    <recommendedName>
        <fullName evidence="1">Lipid A deacylase</fullName>
        <ecNumber evidence="1">3.1.1.77</ecNumber>
    </recommendedName>
    <alternativeName>
        <fullName evidence="1">LPS 3-O-deacylase</fullName>
    </alternativeName>
    <alternativeName>
        <fullName evidence="1">Outer membrane enzyme</fullName>
    </alternativeName>
</protein>
<accession>A0AA49A8Z8</accession>
<dbReference type="SUPFAM" id="SSF56925">
    <property type="entry name" value="OMPA-like"/>
    <property type="match status" value="1"/>
</dbReference>